<reference evidence="1 2" key="1">
    <citation type="submission" date="2019-06" db="EMBL/GenBank/DDBJ databases">
        <title>Evolution of Burkholderia multivorans in the lungs of Cystic Fibrosis patients.</title>
        <authorList>
            <person name="Moreira L.M."/>
        </authorList>
    </citation>
    <scope>NUCLEOTIDE SEQUENCE [LARGE SCALE GENOMIC DNA]</scope>
    <source>
        <strain evidence="1 2">VC13239</strain>
    </source>
</reference>
<protein>
    <submittedName>
        <fullName evidence="1">Uncharacterized protein</fullName>
    </submittedName>
</protein>
<dbReference type="EMBL" id="VJSY01000062">
    <property type="protein sequence ID" value="MDR8757491.1"/>
    <property type="molecule type" value="Genomic_DNA"/>
</dbReference>
<dbReference type="RefSeq" id="WP_034194629.1">
    <property type="nucleotide sequence ID" value="NZ_CADFDQ010000039.1"/>
</dbReference>
<accession>A0ABU2EC78</accession>
<gene>
    <name evidence="1" type="ORF">FEQ00_05945</name>
</gene>
<keyword evidence="2" id="KW-1185">Reference proteome</keyword>
<evidence type="ECO:0000313" key="1">
    <source>
        <dbReference type="EMBL" id="MDR8757491.1"/>
    </source>
</evidence>
<name>A0ABU2EC78_9BURK</name>
<proteinExistence type="predicted"/>
<evidence type="ECO:0000313" key="2">
    <source>
        <dbReference type="Proteomes" id="UP001248067"/>
    </source>
</evidence>
<organism evidence="1 2">
    <name type="scientific">Burkholderia pseudomultivorans</name>
    <dbReference type="NCBI Taxonomy" id="1207504"/>
    <lineage>
        <taxon>Bacteria</taxon>
        <taxon>Pseudomonadati</taxon>
        <taxon>Pseudomonadota</taxon>
        <taxon>Betaproteobacteria</taxon>
        <taxon>Burkholderiales</taxon>
        <taxon>Burkholderiaceae</taxon>
        <taxon>Burkholderia</taxon>
        <taxon>Burkholderia cepacia complex</taxon>
    </lineage>
</organism>
<dbReference type="Proteomes" id="UP001248067">
    <property type="component" value="Unassembled WGS sequence"/>
</dbReference>
<sequence length="109" mass="12356">MNSPSTPVWLNPAQYAIIKQFANGDFAYLSECQSEEAWRKELDLCGDGLLHFLLVELSGREDCDSGNEAVRRIRTSIRDLEDALAVVESLAQWEQPQQQYVSTHQDKPS</sequence>
<comment type="caution">
    <text evidence="1">The sequence shown here is derived from an EMBL/GenBank/DDBJ whole genome shotgun (WGS) entry which is preliminary data.</text>
</comment>